<accession>A0A109MZ57</accession>
<protein>
    <recommendedName>
        <fullName evidence="14">PTS EIIC type-2 domain-containing protein</fullName>
    </recommendedName>
</protein>
<keyword evidence="9 13" id="KW-0812">Transmembrane</keyword>
<dbReference type="PROSITE" id="PS51104">
    <property type="entry name" value="PTS_EIIC_TYPE_2"/>
    <property type="match status" value="1"/>
</dbReference>
<comment type="function">
    <text evidence="1">The phosphoenolpyruvate-dependent sugar phosphotransferase system (sugar PTS), a major carbohydrate active transport system, catalyzes the phosphorylation of incoming sugar substrates concomitantly with their translocation across the cell membrane. The enzyme II CmtAB PTS system is involved in D-mannitol transport.</text>
</comment>
<dbReference type="InterPro" id="IPR013014">
    <property type="entry name" value="PTS_EIIC_2"/>
</dbReference>
<keyword evidence="4" id="KW-1003">Cell membrane</keyword>
<feature type="transmembrane region" description="Helical" evidence="13">
    <location>
        <begin position="154"/>
        <end position="173"/>
    </location>
</feature>
<dbReference type="AlphaFoldDB" id="A0A109MZ57"/>
<dbReference type="GO" id="GO:0009401">
    <property type="term" value="P:phosphoenolpyruvate-dependent sugar phosphotransferase system"/>
    <property type="evidence" value="ECO:0007669"/>
    <property type="project" value="UniProtKB-KW"/>
</dbReference>
<evidence type="ECO:0000256" key="7">
    <source>
        <dbReference type="ARBA" id="ARBA00022679"/>
    </source>
</evidence>
<feature type="transmembrane region" description="Helical" evidence="13">
    <location>
        <begin position="7"/>
        <end position="27"/>
    </location>
</feature>
<keyword evidence="10" id="KW-0418">Kinase</keyword>
<evidence type="ECO:0000256" key="12">
    <source>
        <dbReference type="ARBA" id="ARBA00023136"/>
    </source>
</evidence>
<feature type="transmembrane region" description="Helical" evidence="13">
    <location>
        <begin position="251"/>
        <end position="271"/>
    </location>
</feature>
<dbReference type="PANTHER" id="PTHR30181">
    <property type="entry name" value="MANNITOL PERMEASE IIC COMPONENT"/>
    <property type="match status" value="1"/>
</dbReference>
<dbReference type="RefSeq" id="WP_061141960.1">
    <property type="nucleotide sequence ID" value="NZ_LNNH01000016.1"/>
</dbReference>
<evidence type="ECO:0000256" key="5">
    <source>
        <dbReference type="ARBA" id="ARBA00022553"/>
    </source>
</evidence>
<dbReference type="Gene3D" id="3.40.50.2300">
    <property type="match status" value="1"/>
</dbReference>
<keyword evidence="7" id="KW-0808">Transferase</keyword>
<evidence type="ECO:0000256" key="8">
    <source>
        <dbReference type="ARBA" id="ARBA00022683"/>
    </source>
</evidence>
<evidence type="ECO:0000256" key="1">
    <source>
        <dbReference type="ARBA" id="ARBA00002434"/>
    </source>
</evidence>
<keyword evidence="12 13" id="KW-0472">Membrane</keyword>
<dbReference type="Proteomes" id="UP000064189">
    <property type="component" value="Unassembled WGS sequence"/>
</dbReference>
<sequence>MNRIGRIYSSIVFQNISIIIAAGILNILFGPHGWKPDAGMSQFIDPIYRYVLPLMLAYTGGKLYGGHSGGIVANVAMIGLIMASDMPMIIGAIIFSPPIGWLSAWLERRTQDYIPIGSELLIANLIDALLSIGLMLAGYYLVGSLMNDVLKHINSGLVMLVGSAWLPFLSLVIEPAKVMFLNNLINHGIVAPFGIQQARELGKSIIFLVEANPGPGFGVLLAYLMTSSKEEKPSIRGTAGIQLFGGIHEVYFPYILMNPALFIAVIAGGFTGISFFQIFNVGLVSTASPGSILLILFLAPQEDILIILAGVGLSAVVSCIIAHFILVRSHAKRSGSPMESLTLPLGEKEERPSIMILDEPPYSLSSIRHVTISCDGGMASSAMGAAILRRKVKEARLPNIQIEHRSIDDIPTETDLIIIQHQLKKRMNQMHQSTLIIGVNSLSNLLEYDDIVLLIKNRNQSY</sequence>
<keyword evidence="6" id="KW-0762">Sugar transport</keyword>
<keyword evidence="5" id="KW-0597">Phosphoprotein</keyword>
<evidence type="ECO:0000313" key="16">
    <source>
        <dbReference type="Proteomes" id="UP000064189"/>
    </source>
</evidence>
<dbReference type="GO" id="GO:0016301">
    <property type="term" value="F:kinase activity"/>
    <property type="evidence" value="ECO:0007669"/>
    <property type="project" value="UniProtKB-KW"/>
</dbReference>
<feature type="transmembrane region" description="Helical" evidence="13">
    <location>
        <begin position="304"/>
        <end position="327"/>
    </location>
</feature>
<dbReference type="GO" id="GO:0090563">
    <property type="term" value="F:protein-phosphocysteine-sugar phosphotransferase activity"/>
    <property type="evidence" value="ECO:0007669"/>
    <property type="project" value="TreeGrafter"/>
</dbReference>
<proteinExistence type="predicted"/>
<dbReference type="InterPro" id="IPR036095">
    <property type="entry name" value="PTS_EIIB-like_sf"/>
</dbReference>
<name>A0A109MZ57_9BACI</name>
<reference evidence="15 16" key="1">
    <citation type="submission" date="2015-11" db="EMBL/GenBank/DDBJ databases">
        <title>Genome Sequence of Bacillus simplex strain VanAntwerpen2.</title>
        <authorList>
            <person name="Couger M.B."/>
        </authorList>
    </citation>
    <scope>NUCLEOTIDE SEQUENCE [LARGE SCALE GENOMIC DNA]</scope>
    <source>
        <strain evidence="15 16">VanAntwerpen02</strain>
    </source>
</reference>
<dbReference type="SUPFAM" id="SSF52794">
    <property type="entry name" value="PTS system IIB component-like"/>
    <property type="match status" value="1"/>
</dbReference>
<dbReference type="GO" id="GO:0008982">
    <property type="term" value="F:protein-N(PI)-phosphohistidine-sugar phosphotransferase activity"/>
    <property type="evidence" value="ECO:0007669"/>
    <property type="project" value="InterPro"/>
</dbReference>
<evidence type="ECO:0000313" key="15">
    <source>
        <dbReference type="EMBL" id="KWW20529.1"/>
    </source>
</evidence>
<organism evidence="15 16">
    <name type="scientific">Peribacillus simplex</name>
    <dbReference type="NCBI Taxonomy" id="1478"/>
    <lineage>
        <taxon>Bacteria</taxon>
        <taxon>Bacillati</taxon>
        <taxon>Bacillota</taxon>
        <taxon>Bacilli</taxon>
        <taxon>Bacillales</taxon>
        <taxon>Bacillaceae</taxon>
        <taxon>Peribacillus</taxon>
    </lineage>
</organism>
<dbReference type="InterPro" id="IPR003501">
    <property type="entry name" value="PTS_EIIB_2/3"/>
</dbReference>
<evidence type="ECO:0000256" key="6">
    <source>
        <dbReference type="ARBA" id="ARBA00022597"/>
    </source>
</evidence>
<keyword evidence="3" id="KW-0813">Transport</keyword>
<feature type="transmembrane region" description="Helical" evidence="13">
    <location>
        <begin position="121"/>
        <end position="142"/>
    </location>
</feature>
<dbReference type="PANTHER" id="PTHR30181:SF3">
    <property type="entry name" value="MULTIPHOSPHORYL TRANSFER PROTEIN"/>
    <property type="match status" value="1"/>
</dbReference>
<dbReference type="EMBL" id="LNNH01000016">
    <property type="protein sequence ID" value="KWW20529.1"/>
    <property type="molecule type" value="Genomic_DNA"/>
</dbReference>
<feature type="transmembrane region" description="Helical" evidence="13">
    <location>
        <begin position="278"/>
        <end position="298"/>
    </location>
</feature>
<keyword evidence="11 13" id="KW-1133">Transmembrane helix</keyword>
<evidence type="ECO:0000256" key="11">
    <source>
        <dbReference type="ARBA" id="ARBA00022989"/>
    </source>
</evidence>
<evidence type="ECO:0000256" key="3">
    <source>
        <dbReference type="ARBA" id="ARBA00022448"/>
    </source>
</evidence>
<comment type="caution">
    <text evidence="15">The sequence shown here is derived from an EMBL/GenBank/DDBJ whole genome shotgun (WGS) entry which is preliminary data.</text>
</comment>
<evidence type="ECO:0000256" key="2">
    <source>
        <dbReference type="ARBA" id="ARBA00004651"/>
    </source>
</evidence>
<evidence type="ECO:0000256" key="9">
    <source>
        <dbReference type="ARBA" id="ARBA00022692"/>
    </source>
</evidence>
<evidence type="ECO:0000256" key="10">
    <source>
        <dbReference type="ARBA" id="ARBA00022777"/>
    </source>
</evidence>
<dbReference type="InterPro" id="IPR050893">
    <property type="entry name" value="Sugar_PTS"/>
</dbReference>
<feature type="transmembrane region" description="Helical" evidence="13">
    <location>
        <begin position="77"/>
        <end position="101"/>
    </location>
</feature>
<feature type="domain" description="PTS EIIC type-2" evidence="14">
    <location>
        <begin position="4"/>
        <end position="320"/>
    </location>
</feature>
<keyword evidence="8" id="KW-0598">Phosphotransferase system</keyword>
<gene>
    <name evidence="15" type="ORF">AS888_18380</name>
</gene>
<evidence type="ECO:0000256" key="4">
    <source>
        <dbReference type="ARBA" id="ARBA00022475"/>
    </source>
</evidence>
<dbReference type="Pfam" id="PF02302">
    <property type="entry name" value="PTS_IIB"/>
    <property type="match status" value="1"/>
</dbReference>
<evidence type="ECO:0000259" key="14">
    <source>
        <dbReference type="PROSITE" id="PS51104"/>
    </source>
</evidence>
<comment type="subcellular location">
    <subcellularLocation>
        <location evidence="2">Cell membrane</location>
        <topology evidence="2">Multi-pass membrane protein</topology>
    </subcellularLocation>
</comment>
<dbReference type="GO" id="GO:0005886">
    <property type="term" value="C:plasma membrane"/>
    <property type="evidence" value="ECO:0007669"/>
    <property type="project" value="UniProtKB-SubCell"/>
</dbReference>
<keyword evidence="16" id="KW-1185">Reference proteome</keyword>
<evidence type="ECO:0000256" key="13">
    <source>
        <dbReference type="SAM" id="Phobius"/>
    </source>
</evidence>